<accession>A0A1E4SP06</accession>
<dbReference type="STRING" id="984487.A0A1E4SP06"/>
<dbReference type="GO" id="GO:0000472">
    <property type="term" value="P:endonucleolytic cleavage to generate mature 5'-end of SSU-rRNA from (SSU-rRNA, 5.8S rRNA, LSU-rRNA)"/>
    <property type="evidence" value="ECO:0007669"/>
    <property type="project" value="EnsemblFungi"/>
</dbReference>
<feature type="compositionally biased region" description="Basic residues" evidence="4">
    <location>
        <begin position="94"/>
        <end position="107"/>
    </location>
</feature>
<keyword evidence="3" id="KW-0539">Nucleus</keyword>
<dbReference type="GO" id="GO:0000480">
    <property type="term" value="P:endonucleolytic cleavage in 5'-ETS of tricistronic rRNA transcript (SSU-rRNA, 5.8S rRNA, LSU-rRNA)"/>
    <property type="evidence" value="ECO:0007669"/>
    <property type="project" value="EnsemblFungi"/>
</dbReference>
<dbReference type="Proteomes" id="UP000094285">
    <property type="component" value="Unassembled WGS sequence"/>
</dbReference>
<proteinExistence type="predicted"/>
<dbReference type="PANTHER" id="PTHR14150">
    <property type="entry name" value="U3 SMALL NUCLEOLAR RNA-ASSOCIATED PROTEIN 14"/>
    <property type="match status" value="1"/>
</dbReference>
<keyword evidence="2" id="KW-0597">Phosphoprotein</keyword>
<dbReference type="OrthoDB" id="277439at2759"/>
<feature type="compositionally biased region" description="Polar residues" evidence="4">
    <location>
        <begin position="650"/>
        <end position="661"/>
    </location>
</feature>
<evidence type="ECO:0000256" key="4">
    <source>
        <dbReference type="SAM" id="MobiDB-lite"/>
    </source>
</evidence>
<dbReference type="GO" id="GO:0032040">
    <property type="term" value="C:small-subunit processome"/>
    <property type="evidence" value="ECO:0007669"/>
    <property type="project" value="EnsemblFungi"/>
</dbReference>
<feature type="compositionally biased region" description="Low complexity" evidence="4">
    <location>
        <begin position="677"/>
        <end position="687"/>
    </location>
</feature>
<dbReference type="AlphaFoldDB" id="A0A1E4SP06"/>
<feature type="compositionally biased region" description="Acidic residues" evidence="4">
    <location>
        <begin position="34"/>
        <end position="43"/>
    </location>
</feature>
<dbReference type="GeneID" id="30981534"/>
<feature type="region of interest" description="Disordered" evidence="4">
    <location>
        <begin position="325"/>
        <end position="344"/>
    </location>
</feature>
<dbReference type="GO" id="GO:0000447">
    <property type="term" value="P:endonucleolytic cleavage in ITS1 to separate SSU-rRNA from 5.8S rRNA and LSU-rRNA from tricistronic rRNA transcript (SSU-rRNA, 5.8S rRNA, LSU-rRNA)"/>
    <property type="evidence" value="ECO:0007669"/>
    <property type="project" value="EnsemblFungi"/>
</dbReference>
<comment type="subcellular location">
    <subcellularLocation>
        <location evidence="1">Nucleus</location>
        <location evidence="1">Nucleolus</location>
    </subcellularLocation>
</comment>
<sequence>MARKNKTSGKKRSSRKILDAYQIAERAENRSDSNDDSGDENDVQDGILDARRFLKDGQAGDEFEDEELDSDEALGSDDDYDVLNSKFSQTIRDKAKKQKEKEKRRRRGEMNSDDESDEEEDDAYDSIDETQLVTLSEAWDMDEKDFKKSQKNKEGGNEVILDDAWESESESESESDSDDDDEEDDASGSDEEDIFDNEADDDDVDLKNTVSHLKSQLKKAPAEKRKLITESTAENEFSVPAGSQGLSLAEMMAAVDSSVSQDAILIDTQNTEKSKALATPLPKRIQERHDRKVAYEISKKEVSKWQDTVNQNRDAEVLKFPMAAPGTKKSAPVSLPSEESSNVKSNLEDKINSVLAASSLVDDQKEATFEQIQVAKLSPAEMIKRTKELRMMRELMFREEAKARRIKKIKSKLYHKIKKKERLRNEELVEGEEDSDNEDHDMKRAEERMNLRHKTNSKWAKSMIKSGLSKDASNRAELEEMLRNGERLRAKQLGYEDGDQSDDNVSDIENEYANEQDDVDRAKLGKGVLAMDFMKNAEHRRRQENMKDLEELRKLEAGDNGEDEFASVHNSVDTHLNQGRRVYAPSSIAMKESIEEVNRDTLQELADDEAHNLVTKLGKKFEPEVREVQGLEKHEEEPEQKVSEEALNDSEASNPWLTASSEPIKKSSKVVAVDQTSSKLAKSAAKIAKSKKRSSSQRDAGDNTVIDILNTIRIADQSDDDHDEDGATMFTQAELIKQAFAGDDVVKEFEDEKKQVIIDEDDKEEDVTLPGWGDWAGADARPKKKKKFVRTIDGVAQADRRKDKNLKDVIINEKVNKKNLKYQSSAVPYPFESREQYERSLRMPIGQEWTSRETHQRLTMPRIITKQGSVIDPLKAPFK</sequence>
<feature type="region of interest" description="Disordered" evidence="4">
    <location>
        <begin position="1"/>
        <end position="207"/>
    </location>
</feature>
<feature type="region of interest" description="Disordered" evidence="4">
    <location>
        <begin position="489"/>
        <end position="519"/>
    </location>
</feature>
<evidence type="ECO:0000256" key="2">
    <source>
        <dbReference type="ARBA" id="ARBA00022553"/>
    </source>
</evidence>
<evidence type="ECO:0000256" key="3">
    <source>
        <dbReference type="ARBA" id="ARBA00023242"/>
    </source>
</evidence>
<dbReference type="PANTHER" id="PTHR14150:SF12">
    <property type="entry name" value="U3 SMALL NUCLEOLAR RNA-ASSOCIATED PROTEIN 14 HOMOLOG A"/>
    <property type="match status" value="1"/>
</dbReference>
<dbReference type="InterPro" id="IPR006709">
    <property type="entry name" value="SSU_processome_Utp14"/>
</dbReference>
<gene>
    <name evidence="5" type="ORF">CANTADRAFT_25370</name>
</gene>
<dbReference type="Pfam" id="PF04615">
    <property type="entry name" value="Utp14"/>
    <property type="match status" value="1"/>
</dbReference>
<feature type="compositionally biased region" description="Acidic residues" evidence="4">
    <location>
        <begin position="496"/>
        <end position="518"/>
    </location>
</feature>
<feature type="compositionally biased region" description="Acidic residues" evidence="4">
    <location>
        <begin position="111"/>
        <end position="128"/>
    </location>
</feature>
<dbReference type="EMBL" id="KV453910">
    <property type="protein sequence ID" value="ODV81122.1"/>
    <property type="molecule type" value="Genomic_DNA"/>
</dbReference>
<reference evidence="6" key="1">
    <citation type="submission" date="2016-05" db="EMBL/GenBank/DDBJ databases">
        <title>Comparative genomics of biotechnologically important yeasts.</title>
        <authorList>
            <consortium name="DOE Joint Genome Institute"/>
            <person name="Riley R."/>
            <person name="Haridas S."/>
            <person name="Wolfe K.H."/>
            <person name="Lopes M.R."/>
            <person name="Hittinger C.T."/>
            <person name="Goker M."/>
            <person name="Salamov A."/>
            <person name="Wisecaver J."/>
            <person name="Long T.M."/>
            <person name="Aerts A.L."/>
            <person name="Barry K."/>
            <person name="Choi C."/>
            <person name="Clum A."/>
            <person name="Coughlan A.Y."/>
            <person name="Deshpande S."/>
            <person name="Douglass A.P."/>
            <person name="Hanson S.J."/>
            <person name="Klenk H.-P."/>
            <person name="Labutti K."/>
            <person name="Lapidus A."/>
            <person name="Lindquist E."/>
            <person name="Lipzen A."/>
            <person name="Meier-Kolthoff J.P."/>
            <person name="Ohm R.A."/>
            <person name="Otillar R.P."/>
            <person name="Pangilinan J."/>
            <person name="Peng Y."/>
            <person name="Rokas A."/>
            <person name="Rosa C.A."/>
            <person name="Scheuner C."/>
            <person name="Sibirny A.A."/>
            <person name="Slot J.C."/>
            <person name="Stielow J.B."/>
            <person name="Sun H."/>
            <person name="Kurtzman C.P."/>
            <person name="Blackwell M."/>
            <person name="Grigoriev I.V."/>
            <person name="Jeffries T.W."/>
        </authorList>
    </citation>
    <scope>NUCLEOTIDE SEQUENCE [LARGE SCALE GENOMIC DNA]</scope>
    <source>
        <strain evidence="6">NRRL Y-17324</strain>
    </source>
</reference>
<name>A0A1E4SP06_9ASCO</name>
<feature type="compositionally biased region" description="Basic and acidic residues" evidence="4">
    <location>
        <begin position="144"/>
        <end position="156"/>
    </location>
</feature>
<dbReference type="GO" id="GO:0008047">
    <property type="term" value="F:enzyme activator activity"/>
    <property type="evidence" value="ECO:0007669"/>
    <property type="project" value="EnsemblFungi"/>
</dbReference>
<keyword evidence="6" id="KW-1185">Reference proteome</keyword>
<dbReference type="RefSeq" id="XP_020066244.1">
    <property type="nucleotide sequence ID" value="XM_020207397.1"/>
</dbReference>
<feature type="compositionally biased region" description="Basic residues" evidence="4">
    <location>
        <begin position="1"/>
        <end position="15"/>
    </location>
</feature>
<evidence type="ECO:0000256" key="1">
    <source>
        <dbReference type="ARBA" id="ARBA00004604"/>
    </source>
</evidence>
<feature type="region of interest" description="Disordered" evidence="4">
    <location>
        <begin position="618"/>
        <end position="702"/>
    </location>
</feature>
<protein>
    <submittedName>
        <fullName evidence="5">Utp14-domain-containing protein</fullName>
    </submittedName>
</protein>
<feature type="compositionally biased region" description="Basic and acidic residues" evidence="4">
    <location>
        <begin position="619"/>
        <end position="644"/>
    </location>
</feature>
<feature type="compositionally biased region" description="Acidic residues" evidence="4">
    <location>
        <begin position="160"/>
        <end position="204"/>
    </location>
</feature>
<organism evidence="5 6">
    <name type="scientific">Suhomyces tanzawaensis NRRL Y-17324</name>
    <dbReference type="NCBI Taxonomy" id="984487"/>
    <lineage>
        <taxon>Eukaryota</taxon>
        <taxon>Fungi</taxon>
        <taxon>Dikarya</taxon>
        <taxon>Ascomycota</taxon>
        <taxon>Saccharomycotina</taxon>
        <taxon>Pichiomycetes</taxon>
        <taxon>Debaryomycetaceae</taxon>
        <taxon>Suhomyces</taxon>
    </lineage>
</organism>
<evidence type="ECO:0000313" key="6">
    <source>
        <dbReference type="Proteomes" id="UP000094285"/>
    </source>
</evidence>
<feature type="compositionally biased region" description="Acidic residues" evidence="4">
    <location>
        <begin position="59"/>
        <end position="81"/>
    </location>
</feature>
<evidence type="ECO:0000313" key="5">
    <source>
        <dbReference type="EMBL" id="ODV81122.1"/>
    </source>
</evidence>